<evidence type="ECO:0000256" key="1">
    <source>
        <dbReference type="SAM" id="Phobius"/>
    </source>
</evidence>
<keyword evidence="1" id="KW-1133">Transmembrane helix</keyword>
<accession>A0ABQ3AQN7</accession>
<reference evidence="3" key="1">
    <citation type="journal article" date="2019" name="Int. J. Syst. Evol. Microbiol.">
        <title>The Global Catalogue of Microorganisms (GCM) 10K type strain sequencing project: providing services to taxonomists for standard genome sequencing and annotation.</title>
        <authorList>
            <consortium name="The Broad Institute Genomics Platform"/>
            <consortium name="The Broad Institute Genome Sequencing Center for Infectious Disease"/>
            <person name="Wu L."/>
            <person name="Ma J."/>
        </authorList>
    </citation>
    <scope>NUCLEOTIDE SEQUENCE [LARGE SCALE GENOMIC DNA]</scope>
    <source>
        <strain evidence="3">KCTC 32239</strain>
    </source>
</reference>
<dbReference type="RefSeq" id="WP_189414941.1">
    <property type="nucleotide sequence ID" value="NZ_BMYZ01000001.1"/>
</dbReference>
<feature type="transmembrane region" description="Helical" evidence="1">
    <location>
        <begin position="31"/>
        <end position="51"/>
    </location>
</feature>
<sequence length="138" mass="15060">MKSFRYYWLAAIILLLIAVSLILVTKFKSPTPLAFCTPAAGILTFFAIFSERIQQGRSADERLRHAIASAVIVQYLVLVGIVVYFVNTANTLPPIVETMLSSFTTLTSVVVAFYFGASAFVEAKTKTASKNDEPTAEG</sequence>
<organism evidence="2 3">
    <name type="scientific">Cellvibrio zantedeschiae</name>
    <dbReference type="NCBI Taxonomy" id="1237077"/>
    <lineage>
        <taxon>Bacteria</taxon>
        <taxon>Pseudomonadati</taxon>
        <taxon>Pseudomonadota</taxon>
        <taxon>Gammaproteobacteria</taxon>
        <taxon>Cellvibrionales</taxon>
        <taxon>Cellvibrionaceae</taxon>
        <taxon>Cellvibrio</taxon>
    </lineage>
</organism>
<evidence type="ECO:0000313" key="3">
    <source>
        <dbReference type="Proteomes" id="UP000619761"/>
    </source>
</evidence>
<keyword evidence="1" id="KW-0812">Transmembrane</keyword>
<feature type="transmembrane region" description="Helical" evidence="1">
    <location>
        <begin position="98"/>
        <end position="121"/>
    </location>
</feature>
<comment type="caution">
    <text evidence="2">The sequence shown here is derived from an EMBL/GenBank/DDBJ whole genome shotgun (WGS) entry which is preliminary data.</text>
</comment>
<feature type="transmembrane region" description="Helical" evidence="1">
    <location>
        <begin position="7"/>
        <end position="25"/>
    </location>
</feature>
<dbReference type="EMBL" id="BMYZ01000001">
    <property type="protein sequence ID" value="GGY61059.1"/>
    <property type="molecule type" value="Genomic_DNA"/>
</dbReference>
<evidence type="ECO:0008006" key="4">
    <source>
        <dbReference type="Google" id="ProtNLM"/>
    </source>
</evidence>
<feature type="transmembrane region" description="Helical" evidence="1">
    <location>
        <begin position="63"/>
        <end position="86"/>
    </location>
</feature>
<name>A0ABQ3AQN7_9GAMM</name>
<keyword evidence="1" id="KW-0472">Membrane</keyword>
<gene>
    <name evidence="2" type="ORF">GCM10011613_00510</name>
</gene>
<dbReference type="Proteomes" id="UP000619761">
    <property type="component" value="Unassembled WGS sequence"/>
</dbReference>
<evidence type="ECO:0000313" key="2">
    <source>
        <dbReference type="EMBL" id="GGY61059.1"/>
    </source>
</evidence>
<keyword evidence="3" id="KW-1185">Reference proteome</keyword>
<protein>
    <recommendedName>
        <fullName evidence="4">DUF2178 domain-containing protein</fullName>
    </recommendedName>
</protein>
<proteinExistence type="predicted"/>